<gene>
    <name evidence="1" type="ORF">GXP70_18215</name>
</gene>
<dbReference type="InterPro" id="IPR046938">
    <property type="entry name" value="DNA_clamp_sf"/>
</dbReference>
<dbReference type="EMBL" id="CP048209">
    <property type="protein sequence ID" value="QHT61718.1"/>
    <property type="molecule type" value="Genomic_DNA"/>
</dbReference>
<accession>A0A6C0FXB7</accession>
<dbReference type="RefSeq" id="WP_162358157.1">
    <property type="nucleotide sequence ID" value="NZ_CP048209.1"/>
</dbReference>
<reference evidence="1 2" key="1">
    <citation type="submission" date="2020-01" db="EMBL/GenBank/DDBJ databases">
        <title>Paenibacillus sp. nov., isolated from tomato rhizosphere.</title>
        <authorList>
            <person name="Weon H.-Y."/>
            <person name="Lee S.A."/>
        </authorList>
    </citation>
    <scope>NUCLEOTIDE SEQUENCE [LARGE SCALE GENOMIC DNA]</scope>
    <source>
        <strain evidence="1 2">12200R-189</strain>
    </source>
</reference>
<name>A0A6C0FXB7_9BACL</name>
<dbReference type="Gene3D" id="3.70.10.10">
    <property type="match status" value="1"/>
</dbReference>
<organism evidence="1 2">
    <name type="scientific">Paenibacillus lycopersici</name>
    <dbReference type="NCBI Taxonomy" id="2704462"/>
    <lineage>
        <taxon>Bacteria</taxon>
        <taxon>Bacillati</taxon>
        <taxon>Bacillota</taxon>
        <taxon>Bacilli</taxon>
        <taxon>Bacillales</taxon>
        <taxon>Paenibacillaceae</taxon>
        <taxon>Paenibacillus</taxon>
    </lineage>
</organism>
<evidence type="ECO:0008006" key="3">
    <source>
        <dbReference type="Google" id="ProtNLM"/>
    </source>
</evidence>
<keyword evidence="2" id="KW-1185">Reference proteome</keyword>
<dbReference type="KEGG" id="plyc:GXP70_18215"/>
<evidence type="ECO:0000313" key="2">
    <source>
        <dbReference type="Proteomes" id="UP000476064"/>
    </source>
</evidence>
<protein>
    <recommendedName>
        <fullName evidence="3">DNA polymerase III beta sliding clamp C-terminal domain-containing protein</fullName>
    </recommendedName>
</protein>
<dbReference type="AlphaFoldDB" id="A0A6C0FXB7"/>
<evidence type="ECO:0000313" key="1">
    <source>
        <dbReference type="EMBL" id="QHT61718.1"/>
    </source>
</evidence>
<sequence>MSKTLSKVDILSKFGKLFAYTGESRPILQGIHYGTNGIAFVTNAHFALRVSGMHNFQQPVTLNAKTGQPIEGVYPDLSRIFPTDFLEEFEISQAEVPEALLAAQCTAAVAVRLSKKVPTARLEIDDGIIYLSVDSQYPDLTLSAKIGDAPVKSKSLRTFNAEYFSTALAVFEAANTAVTLRLRGPNDPIVLSSDTGIDVLILPYRVSS</sequence>
<dbReference type="SUPFAM" id="SSF55979">
    <property type="entry name" value="DNA clamp"/>
    <property type="match status" value="1"/>
</dbReference>
<proteinExistence type="predicted"/>
<dbReference type="Proteomes" id="UP000476064">
    <property type="component" value="Chromosome"/>
</dbReference>